<gene>
    <name evidence="2" type="ORF">KC01_LOCUS9115</name>
</gene>
<protein>
    <submittedName>
        <fullName evidence="2">Uncharacterized protein</fullName>
    </submittedName>
</protein>
<sequence>MTPLRPPACLWCALLSVAVSLDLRVAYVTHSGLHYYSCVHEPQACSLSALSDCSCEDLQLSSPALQLVRLTVWYTSTSSAARLLNNSEVKHLTLIRCAAGGPRGAAPQDNLSQNGYFAVQHLEWLTVVNLQNKPILDEARNSGLDTENGADLSTFVYNRVTDTYQDLNTDSKKEFLDLLPPQSQDLFLGREMGAAFHEQVRLGVIYSSVLDSGAEVKAYTVQTHIGSDGLLPFPELQLPRLEEASTIYVSFVY</sequence>
<organism evidence="2 3">
    <name type="scientific">Knipowitschia caucasica</name>
    <name type="common">Caucasian dwarf goby</name>
    <name type="synonym">Pomatoschistus caucasicus</name>
    <dbReference type="NCBI Taxonomy" id="637954"/>
    <lineage>
        <taxon>Eukaryota</taxon>
        <taxon>Metazoa</taxon>
        <taxon>Chordata</taxon>
        <taxon>Craniata</taxon>
        <taxon>Vertebrata</taxon>
        <taxon>Euteleostomi</taxon>
        <taxon>Actinopterygii</taxon>
        <taxon>Neopterygii</taxon>
        <taxon>Teleostei</taxon>
        <taxon>Neoteleostei</taxon>
        <taxon>Acanthomorphata</taxon>
        <taxon>Gobiaria</taxon>
        <taxon>Gobiiformes</taxon>
        <taxon>Gobioidei</taxon>
        <taxon>Gobiidae</taxon>
        <taxon>Gobiinae</taxon>
        <taxon>Knipowitschia</taxon>
    </lineage>
</organism>
<evidence type="ECO:0000313" key="2">
    <source>
        <dbReference type="EMBL" id="CAL1577830.1"/>
    </source>
</evidence>
<accession>A0AAV2JQ23</accession>
<dbReference type="AlphaFoldDB" id="A0AAV2JQ23"/>
<evidence type="ECO:0000313" key="3">
    <source>
        <dbReference type="Proteomes" id="UP001497482"/>
    </source>
</evidence>
<dbReference type="EMBL" id="OZ035835">
    <property type="protein sequence ID" value="CAL1577830.1"/>
    <property type="molecule type" value="Genomic_DNA"/>
</dbReference>
<reference evidence="2 3" key="1">
    <citation type="submission" date="2024-04" db="EMBL/GenBank/DDBJ databases">
        <authorList>
            <person name="Waldvogel A.-M."/>
            <person name="Schoenle A."/>
        </authorList>
    </citation>
    <scope>NUCLEOTIDE SEQUENCE [LARGE SCALE GENOMIC DNA]</scope>
</reference>
<name>A0AAV2JQ23_KNICA</name>
<proteinExistence type="predicted"/>
<dbReference type="Proteomes" id="UP001497482">
    <property type="component" value="Chromosome 13"/>
</dbReference>
<evidence type="ECO:0000256" key="1">
    <source>
        <dbReference type="SAM" id="SignalP"/>
    </source>
</evidence>
<feature type="chain" id="PRO_5043718736" evidence="1">
    <location>
        <begin position="21"/>
        <end position="253"/>
    </location>
</feature>
<keyword evidence="1" id="KW-0732">Signal</keyword>
<feature type="signal peptide" evidence="1">
    <location>
        <begin position="1"/>
        <end position="20"/>
    </location>
</feature>
<keyword evidence="3" id="KW-1185">Reference proteome</keyword>